<organism evidence="1 2">
    <name type="scientific">Arthrobacter deserti</name>
    <dbReference type="NCBI Taxonomy" id="1742687"/>
    <lineage>
        <taxon>Bacteria</taxon>
        <taxon>Bacillati</taxon>
        <taxon>Actinomycetota</taxon>
        <taxon>Actinomycetes</taxon>
        <taxon>Micrococcales</taxon>
        <taxon>Micrococcaceae</taxon>
        <taxon>Arthrobacter</taxon>
    </lineage>
</organism>
<comment type="caution">
    <text evidence="1">The sequence shown here is derived from an EMBL/GenBank/DDBJ whole genome shotgun (WGS) entry which is preliminary data.</text>
</comment>
<dbReference type="SUPFAM" id="SSF56112">
    <property type="entry name" value="Protein kinase-like (PK-like)"/>
    <property type="match status" value="1"/>
</dbReference>
<reference evidence="1 2" key="1">
    <citation type="submission" date="2020-04" db="EMBL/GenBank/DDBJ databases">
        <authorList>
            <person name="Liu S."/>
        </authorList>
    </citation>
    <scope>NUCLEOTIDE SEQUENCE [LARGE SCALE GENOMIC DNA]</scope>
    <source>
        <strain evidence="1 2">CGMCC 1.15091</strain>
    </source>
</reference>
<keyword evidence="2" id="KW-1185">Reference proteome</keyword>
<evidence type="ECO:0000313" key="1">
    <source>
        <dbReference type="EMBL" id="NKX49164.1"/>
    </source>
</evidence>
<sequence>QDGRLVMIDFDDFGEGWHLFDLATVLFFYQPHPQYGAYFEGLTEGYSSVRPLPGGFPEAFNAMLLARGLTYLGWAGERRGGEAAEYIVGHVVPLVLGLAERYTSAAVFPAGS</sequence>
<protein>
    <submittedName>
        <fullName evidence="1">Homoserine kinase</fullName>
    </submittedName>
</protein>
<keyword evidence="1" id="KW-0418">Kinase</keyword>
<name>A0ABX1JIP4_9MICC</name>
<proteinExistence type="predicted"/>
<keyword evidence="1" id="KW-0808">Transferase</keyword>
<dbReference type="InterPro" id="IPR011009">
    <property type="entry name" value="Kinase-like_dom_sf"/>
</dbReference>
<dbReference type="Gene3D" id="3.90.1200.10">
    <property type="match status" value="1"/>
</dbReference>
<feature type="non-terminal residue" evidence="1">
    <location>
        <position position="1"/>
    </location>
</feature>
<dbReference type="GO" id="GO:0016301">
    <property type="term" value="F:kinase activity"/>
    <property type="evidence" value="ECO:0007669"/>
    <property type="project" value="UniProtKB-KW"/>
</dbReference>
<gene>
    <name evidence="1" type="ORF">HER39_00910</name>
</gene>
<evidence type="ECO:0000313" key="2">
    <source>
        <dbReference type="Proteomes" id="UP000523795"/>
    </source>
</evidence>
<dbReference type="Proteomes" id="UP000523795">
    <property type="component" value="Unassembled WGS sequence"/>
</dbReference>
<accession>A0ABX1JIP4</accession>
<dbReference type="EMBL" id="JAAZSR010000005">
    <property type="protein sequence ID" value="NKX49164.1"/>
    <property type="molecule type" value="Genomic_DNA"/>
</dbReference>